<reference evidence="3" key="1">
    <citation type="submission" date="2010-05" db="EMBL/GenBank/DDBJ databases">
        <title>The complete genome of Truepera radiovictris DSM 17093.</title>
        <authorList>
            <consortium name="US DOE Joint Genome Institute (JGI-PGF)"/>
            <person name="Lucas S."/>
            <person name="Copeland A."/>
            <person name="Lapidus A."/>
            <person name="Glavina del Rio T."/>
            <person name="Dalin E."/>
            <person name="Tice H."/>
            <person name="Bruce D."/>
            <person name="Goodwin L."/>
            <person name="Pitluck S."/>
            <person name="Kyrpides N."/>
            <person name="Mavromatis K."/>
            <person name="Ovchinnikova G."/>
            <person name="Munk A.C."/>
            <person name="Detter J.C."/>
            <person name="Han C."/>
            <person name="Tapia R."/>
            <person name="Land M."/>
            <person name="Hauser L."/>
            <person name="Markowitz V."/>
            <person name="Cheng J.-F."/>
            <person name="Hugenholtz P."/>
            <person name="Woyke T."/>
            <person name="Wu D."/>
            <person name="Tindall B."/>
            <person name="Pomrenke H.G."/>
            <person name="Brambilla E."/>
            <person name="Klenk H.-P."/>
            <person name="Eisen J.A."/>
        </authorList>
    </citation>
    <scope>NUCLEOTIDE SEQUENCE [LARGE SCALE GENOMIC DNA]</scope>
    <source>
        <strain evidence="3">DSM 17093 / CIP 108686 / LMG 22925 / RQ-24</strain>
    </source>
</reference>
<proteinExistence type="predicted"/>
<keyword evidence="1" id="KW-0732">Signal</keyword>
<dbReference type="RefSeq" id="WP_013178037.1">
    <property type="nucleotide sequence ID" value="NC_014221.1"/>
</dbReference>
<dbReference type="EMBL" id="CP002049">
    <property type="protein sequence ID" value="ADI14669.1"/>
    <property type="molecule type" value="Genomic_DNA"/>
</dbReference>
<dbReference type="eggNOG" id="ENOG5034721">
    <property type="taxonomic scope" value="Bacteria"/>
</dbReference>
<accession>D7CXR7</accession>
<dbReference type="STRING" id="649638.Trad_1550"/>
<gene>
    <name evidence="2" type="ordered locus">Trad_1550</name>
</gene>
<dbReference type="PROSITE" id="PS51257">
    <property type="entry name" value="PROKAR_LIPOPROTEIN"/>
    <property type="match status" value="1"/>
</dbReference>
<protein>
    <recommendedName>
        <fullName evidence="4">Lipoprotein</fullName>
    </recommendedName>
</protein>
<evidence type="ECO:0000313" key="3">
    <source>
        <dbReference type="Proteomes" id="UP000000379"/>
    </source>
</evidence>
<keyword evidence="3" id="KW-1185">Reference proteome</keyword>
<dbReference type="KEGG" id="tra:Trad_1550"/>
<dbReference type="Proteomes" id="UP000000379">
    <property type="component" value="Chromosome"/>
</dbReference>
<sequence>MNRRYRSMLVLLIPLLLLAGCRNETQNRIRREIQDFTGQRMFITVYAFDGTPVYEGRTNGQVTRSVSSVVNGAPTELASYVYWFDETGRYFQTNMPYLLSSAPLTPAQGGGASTTPTAP</sequence>
<dbReference type="HOGENOM" id="CLU_2060432_0_0_0"/>
<evidence type="ECO:0008006" key="4">
    <source>
        <dbReference type="Google" id="ProtNLM"/>
    </source>
</evidence>
<organism evidence="2 3">
    <name type="scientific">Truepera radiovictrix (strain DSM 17093 / CIP 108686 / LMG 22925 / RQ-24)</name>
    <dbReference type="NCBI Taxonomy" id="649638"/>
    <lineage>
        <taxon>Bacteria</taxon>
        <taxon>Thermotogati</taxon>
        <taxon>Deinococcota</taxon>
        <taxon>Deinococci</taxon>
        <taxon>Trueperales</taxon>
        <taxon>Trueperaceae</taxon>
        <taxon>Truepera</taxon>
    </lineage>
</organism>
<feature type="chain" id="PRO_5003094674" description="Lipoprotein" evidence="1">
    <location>
        <begin position="20"/>
        <end position="119"/>
    </location>
</feature>
<reference evidence="2 3" key="2">
    <citation type="journal article" date="2011" name="Stand. Genomic Sci.">
        <title>Complete genome sequence of Truepera radiovictrix type strain (RQ-24).</title>
        <authorList>
            <person name="Ivanova N."/>
            <person name="Rohde C."/>
            <person name="Munk C."/>
            <person name="Nolan M."/>
            <person name="Lucas S."/>
            <person name="Del Rio T.G."/>
            <person name="Tice H."/>
            <person name="Deshpande S."/>
            <person name="Cheng J.F."/>
            <person name="Tapia R."/>
            <person name="Han C."/>
            <person name="Goodwin L."/>
            <person name="Pitluck S."/>
            <person name="Liolios K."/>
            <person name="Mavromatis K."/>
            <person name="Mikhailova N."/>
            <person name="Pati A."/>
            <person name="Chen A."/>
            <person name="Palaniappan K."/>
            <person name="Land M."/>
            <person name="Hauser L."/>
            <person name="Chang Y.J."/>
            <person name="Jeffries C.D."/>
            <person name="Brambilla E."/>
            <person name="Rohde M."/>
            <person name="Goker M."/>
            <person name="Tindall B.J."/>
            <person name="Woyke T."/>
            <person name="Bristow J."/>
            <person name="Eisen J.A."/>
            <person name="Markowitz V."/>
            <person name="Hugenholtz P."/>
            <person name="Kyrpides N.C."/>
            <person name="Klenk H.P."/>
            <person name="Lapidus A."/>
        </authorList>
    </citation>
    <scope>NUCLEOTIDE SEQUENCE [LARGE SCALE GENOMIC DNA]</scope>
    <source>
        <strain evidence="3">DSM 17093 / CIP 108686 / LMG 22925 / RQ-24</strain>
    </source>
</reference>
<name>D7CXR7_TRURR</name>
<dbReference type="AlphaFoldDB" id="D7CXR7"/>
<evidence type="ECO:0000256" key="1">
    <source>
        <dbReference type="SAM" id="SignalP"/>
    </source>
</evidence>
<evidence type="ECO:0000313" key="2">
    <source>
        <dbReference type="EMBL" id="ADI14669.1"/>
    </source>
</evidence>
<dbReference type="OrthoDB" id="14553at2"/>
<feature type="signal peptide" evidence="1">
    <location>
        <begin position="1"/>
        <end position="19"/>
    </location>
</feature>